<proteinExistence type="predicted"/>
<evidence type="ECO:0000313" key="2">
    <source>
        <dbReference type="Proteomes" id="UP001249505"/>
    </source>
</evidence>
<reference evidence="1 2" key="1">
    <citation type="submission" date="2023-07" db="EMBL/GenBank/DDBJ databases">
        <title>Novel Shewanella species isolated from Baltic Sea sediments.</title>
        <authorList>
            <person name="Martin-Rodriguez A.J."/>
        </authorList>
    </citation>
    <scope>NUCLEOTIDE SEQUENCE [LARGE SCALE GENOMIC DNA]</scope>
    <source>
        <strain evidence="1 2">SP2S1-2</strain>
    </source>
</reference>
<dbReference type="EMBL" id="JAUOES010000003">
    <property type="protein sequence ID" value="MDT3279236.1"/>
    <property type="molecule type" value="Genomic_DNA"/>
</dbReference>
<gene>
    <name evidence="1" type="ORF">Q4Q50_02880</name>
</gene>
<dbReference type="RefSeq" id="WP_107950036.1">
    <property type="nucleotide sequence ID" value="NZ_JAUOES010000003.1"/>
</dbReference>
<comment type="caution">
    <text evidence="1">The sequence shown here is derived from an EMBL/GenBank/DDBJ whole genome shotgun (WGS) entry which is preliminary data.</text>
</comment>
<dbReference type="Proteomes" id="UP001249505">
    <property type="component" value="Unassembled WGS sequence"/>
</dbReference>
<organism evidence="1 2">
    <name type="scientific">Shewanella scandinavica</name>
    <dbReference type="NCBI Taxonomy" id="3063538"/>
    <lineage>
        <taxon>Bacteria</taxon>
        <taxon>Pseudomonadati</taxon>
        <taxon>Pseudomonadota</taxon>
        <taxon>Gammaproteobacteria</taxon>
        <taxon>Alteromonadales</taxon>
        <taxon>Shewanellaceae</taxon>
        <taxon>Shewanella</taxon>
    </lineage>
</organism>
<accession>A0ABU3FV30</accession>
<sequence length="304" mass="35197">MQTRYIIFAPSYNRTSGGVIVLHKLCHLINELGGNAVIFPFFQQYKFSKKDLSGLKKFINKSIDGLFRQYRTNPEFNTPVYKGKITDNDIVIYPELVFGNPLKAKNIIRWLLNKPGFFTGEVFYGANELYFKFDHGLVNDFHFHGSTLSNNILNILHIPYEIYNEKNTQESRAGVAYSIRKDKIKPKTYHPKDAILIDGLSHEETAKIFKRVKQFISYDTYSAYSSFASLCGCESIVVPDEGVTKEQWYPNIENRYGIAYGLEDLEFANSTRRLKRQHFEKLDKAYAQSVTDFMLESKTFFNLS</sequence>
<protein>
    <submittedName>
        <fullName evidence="1">WavQ</fullName>
    </submittedName>
</protein>
<evidence type="ECO:0000313" key="1">
    <source>
        <dbReference type="EMBL" id="MDT3279236.1"/>
    </source>
</evidence>
<name>A0ABU3FV30_9GAMM</name>
<keyword evidence="2" id="KW-1185">Reference proteome</keyword>